<dbReference type="InterPro" id="IPR020894">
    <property type="entry name" value="Cadherin_CS"/>
</dbReference>
<dbReference type="InterPro" id="IPR002126">
    <property type="entry name" value="Cadherin-like_dom"/>
</dbReference>
<keyword evidence="2" id="KW-0677">Repeat</keyword>
<feature type="domain" description="Cadherin" evidence="9">
    <location>
        <begin position="391"/>
        <end position="495"/>
    </location>
</feature>
<dbReference type="GO" id="GO:0016342">
    <property type="term" value="C:catenin complex"/>
    <property type="evidence" value="ECO:0007669"/>
    <property type="project" value="TreeGrafter"/>
</dbReference>
<evidence type="ECO:0000259" key="9">
    <source>
        <dbReference type="PROSITE" id="PS50268"/>
    </source>
</evidence>
<organism evidence="10 11">
    <name type="scientific">Macrostomum lignano</name>
    <dbReference type="NCBI Taxonomy" id="282301"/>
    <lineage>
        <taxon>Eukaryota</taxon>
        <taxon>Metazoa</taxon>
        <taxon>Spiralia</taxon>
        <taxon>Lophotrochozoa</taxon>
        <taxon>Platyhelminthes</taxon>
        <taxon>Rhabditophora</taxon>
        <taxon>Macrostomorpha</taxon>
        <taxon>Macrostomida</taxon>
        <taxon>Macrostomidae</taxon>
        <taxon>Macrostomum</taxon>
    </lineage>
</organism>
<feature type="domain" description="Cadherin" evidence="9">
    <location>
        <begin position="67"/>
        <end position="158"/>
    </location>
</feature>
<feature type="region of interest" description="Disordered" evidence="6">
    <location>
        <begin position="877"/>
        <end position="928"/>
    </location>
</feature>
<dbReference type="PROSITE" id="PS00232">
    <property type="entry name" value="CADHERIN_1"/>
    <property type="match status" value="2"/>
</dbReference>
<keyword evidence="11" id="KW-1185">Reference proteome</keyword>
<feature type="domain" description="Cadherin" evidence="9">
    <location>
        <begin position="282"/>
        <end position="383"/>
    </location>
</feature>
<feature type="domain" description="Cadherin" evidence="9">
    <location>
        <begin position="632"/>
        <end position="757"/>
    </location>
</feature>
<feature type="compositionally biased region" description="Basic and acidic residues" evidence="6">
    <location>
        <begin position="907"/>
        <end position="917"/>
    </location>
</feature>
<evidence type="ECO:0000256" key="7">
    <source>
        <dbReference type="SAM" id="Phobius"/>
    </source>
</evidence>
<comment type="subcellular location">
    <subcellularLocation>
        <location evidence="1">Membrane</location>
    </subcellularLocation>
</comment>
<reference evidence="10 11" key="1">
    <citation type="submission" date="2017-06" db="EMBL/GenBank/DDBJ databases">
        <title>A platform for efficient transgenesis in Macrostomum lignano, a flatworm model organism for stem cell research.</title>
        <authorList>
            <person name="Berezikov E."/>
        </authorList>
    </citation>
    <scope>NUCLEOTIDE SEQUENCE [LARGE SCALE GENOMIC DNA]</scope>
    <source>
        <strain evidence="10">DV1</strain>
        <tissue evidence="10">Whole organism</tissue>
    </source>
</reference>
<evidence type="ECO:0000313" key="10">
    <source>
        <dbReference type="EMBL" id="PAA94154.1"/>
    </source>
</evidence>
<feature type="transmembrane region" description="Helical" evidence="7">
    <location>
        <begin position="938"/>
        <end position="961"/>
    </location>
</feature>
<dbReference type="Proteomes" id="UP000215902">
    <property type="component" value="Unassembled WGS sequence"/>
</dbReference>
<dbReference type="SUPFAM" id="SSF49313">
    <property type="entry name" value="Cadherin-like"/>
    <property type="match status" value="5"/>
</dbReference>
<dbReference type="PANTHER" id="PTHR24027">
    <property type="entry name" value="CADHERIN-23"/>
    <property type="match status" value="1"/>
</dbReference>
<feature type="compositionally biased region" description="Gly residues" evidence="6">
    <location>
        <begin position="878"/>
        <end position="888"/>
    </location>
</feature>
<keyword evidence="7" id="KW-1133">Transmembrane helix</keyword>
<dbReference type="OrthoDB" id="6252479at2759"/>
<feature type="region of interest" description="Disordered" evidence="6">
    <location>
        <begin position="1011"/>
        <end position="1030"/>
    </location>
</feature>
<evidence type="ECO:0000313" key="11">
    <source>
        <dbReference type="Proteomes" id="UP000215902"/>
    </source>
</evidence>
<evidence type="ECO:0000256" key="1">
    <source>
        <dbReference type="ARBA" id="ARBA00004370"/>
    </source>
</evidence>
<dbReference type="PANTHER" id="PTHR24027:SF438">
    <property type="entry name" value="CADHERIN 23"/>
    <property type="match status" value="1"/>
</dbReference>
<comment type="caution">
    <text evidence="10">The sequence shown here is derived from an EMBL/GenBank/DDBJ whole genome shotgun (WGS) entry which is preliminary data.</text>
</comment>
<feature type="chain" id="PRO_5012266898" description="Cadherin domain-containing protein" evidence="8">
    <location>
        <begin position="25"/>
        <end position="1191"/>
    </location>
</feature>
<dbReference type="CDD" id="cd11304">
    <property type="entry name" value="Cadherin_repeat"/>
    <property type="match status" value="5"/>
</dbReference>
<evidence type="ECO:0000256" key="8">
    <source>
        <dbReference type="SAM" id="SignalP"/>
    </source>
</evidence>
<dbReference type="InterPro" id="IPR039808">
    <property type="entry name" value="Cadherin"/>
</dbReference>
<evidence type="ECO:0000256" key="6">
    <source>
        <dbReference type="SAM" id="MobiDB-lite"/>
    </source>
</evidence>
<dbReference type="Gene3D" id="2.60.40.60">
    <property type="entry name" value="Cadherins"/>
    <property type="match status" value="6"/>
</dbReference>
<dbReference type="FunFam" id="2.60.40.60:FF:000092">
    <property type="entry name" value="Protocadherin 8"/>
    <property type="match status" value="2"/>
</dbReference>
<dbReference type="GO" id="GO:0007156">
    <property type="term" value="P:homophilic cell adhesion via plasma membrane adhesion molecules"/>
    <property type="evidence" value="ECO:0007669"/>
    <property type="project" value="InterPro"/>
</dbReference>
<feature type="signal peptide" evidence="8">
    <location>
        <begin position="1"/>
        <end position="24"/>
    </location>
</feature>
<feature type="region of interest" description="Disordered" evidence="6">
    <location>
        <begin position="1153"/>
        <end position="1191"/>
    </location>
</feature>
<evidence type="ECO:0000256" key="3">
    <source>
        <dbReference type="ARBA" id="ARBA00022837"/>
    </source>
</evidence>
<dbReference type="Pfam" id="PF00028">
    <property type="entry name" value="Cadherin"/>
    <property type="match status" value="3"/>
</dbReference>
<feature type="domain" description="Cadherin" evidence="9">
    <location>
        <begin position="496"/>
        <end position="630"/>
    </location>
</feature>
<feature type="domain" description="Cadherin" evidence="9">
    <location>
        <begin position="159"/>
        <end position="280"/>
    </location>
</feature>
<accession>A0A267H901</accession>
<keyword evidence="7" id="KW-0812">Transmembrane</keyword>
<dbReference type="PROSITE" id="PS50268">
    <property type="entry name" value="CADHERIN_2"/>
    <property type="match status" value="6"/>
</dbReference>
<evidence type="ECO:0000256" key="5">
    <source>
        <dbReference type="PROSITE-ProRule" id="PRU00043"/>
    </source>
</evidence>
<dbReference type="InterPro" id="IPR015919">
    <property type="entry name" value="Cadherin-like_sf"/>
</dbReference>
<evidence type="ECO:0000256" key="4">
    <source>
        <dbReference type="ARBA" id="ARBA00023136"/>
    </source>
</evidence>
<dbReference type="GO" id="GO:0005509">
    <property type="term" value="F:calcium ion binding"/>
    <property type="evidence" value="ECO:0007669"/>
    <property type="project" value="UniProtKB-UniRule"/>
</dbReference>
<keyword evidence="3 5" id="KW-0106">Calcium</keyword>
<feature type="compositionally biased region" description="Low complexity" evidence="6">
    <location>
        <begin position="1173"/>
        <end position="1184"/>
    </location>
</feature>
<dbReference type="GO" id="GO:0045296">
    <property type="term" value="F:cadherin binding"/>
    <property type="evidence" value="ECO:0007669"/>
    <property type="project" value="TreeGrafter"/>
</dbReference>
<dbReference type="PRINTS" id="PR00205">
    <property type="entry name" value="CADHERIN"/>
</dbReference>
<gene>
    <name evidence="10" type="ORF">BOX15_Mlig007419g2</name>
</gene>
<dbReference type="SMART" id="SM00112">
    <property type="entry name" value="CA"/>
    <property type="match status" value="5"/>
</dbReference>
<keyword evidence="4 7" id="KW-0472">Membrane</keyword>
<sequence length="1191" mass="129918">MPPASLHHQLLIWLLLATARSVQTDPLRLQLNVRETSDESNSRLPIDIENLSTRLTQLNRLPQWSAISYNLIVRKPPMAARSLSLDRSTGELRLVSQLRRELLCPPSISTLACSDSDPADSCQISGLVQIRDSDNPAELLILELLIDVLDIDNSPPKFDRSLSEAEIWENSPLGHAIPLPRAVDLDQGGHATCQLVYSLTPCSPGDPAYDKTFSLVRKQSSTASFVGPPEYELQLMRHLDKETVSRYRFCIAASSRLGGATATATLTVRVHDHNDNSPVWSPSQVFVVNVSEANPPALLLRLSATDADSDFGLVHYRLLRDDPLFAVNSIGEVTLRRVNGLDYETASQHLLLVAAIDNGKPAFSVTATVTVNVLDANDNRPRINLDNQYKSVIENNPVPLFIHTLDVSDRDPGLNGAVTCQVGPSELRQVFYLEVKLNNRDNKIYNLYANRSFDRELISQYTVSIECSDAGTPSLSSSATVYVSIQDENDNPPAFPVSPIDISFLESVARDSQVYKLKIIDPDLDRFGSSRQREFVLTGDGAENFRVVNQGGFPSDSGSFHYSLTTTKDFDRETRDFYRFNITVIDWIDSPSMHSNSDAPSTTVEPPKHHRATVEVSARILDVNDCSPEFNHTGPLIFEVFENASVGSAIGAVFATDRDLGENGRVLYSLAPPPQLSSLYFHSQQQRQQLQELQRLFRVDSNSGEISLRGRLDLEGPSGLSQHNLDILATDLGSPKLSSTASVVIRVLDCNDNRPKFRSAAPVAVNVTCDESVENHILPIANKELEAVDEDVSEAFKQRSYRLAGVATLSLQVVQGRQGRQQQQQQWHSFAVDKNTGQIFVKSAPKLCHFARYKLNLEVFEPSHPREVSRKSIVVTFEGGGRQPGGSRPGDRAPGGSSQRKPPSRPGDGHSIDDSRMPKGGGGFRGNLSLRSSNTEGIVIAALVVASVILAAVLILAVVLLRKRLRKDASAAAAARAAASEAAGPSAYGGTGTYMKGGRMFLNAKATAGPQLHSVQRPQQQRRDSFTDDSVTIDEEEKCSAETGVQRQFISPSSGLQTTVRLDGKAAAVGGVGGRYGNCATLGAEQPVQSRGQDSLFELADDCRMPLKGPSHYADGANSRRLQQPTYQTVLPAANQQAAAAEVQNAYMTFRYPGDGGGNSGQKMMIDSKRRPSQPSSSGEGKSSYFTVSFV</sequence>
<dbReference type="GO" id="GO:0016477">
    <property type="term" value="P:cell migration"/>
    <property type="evidence" value="ECO:0007669"/>
    <property type="project" value="TreeGrafter"/>
</dbReference>
<dbReference type="STRING" id="282301.A0A267H901"/>
<dbReference type="EMBL" id="NIVC01000013">
    <property type="protein sequence ID" value="PAA94154.1"/>
    <property type="molecule type" value="Genomic_DNA"/>
</dbReference>
<evidence type="ECO:0000256" key="2">
    <source>
        <dbReference type="ARBA" id="ARBA00022737"/>
    </source>
</evidence>
<protein>
    <recommendedName>
        <fullName evidence="9">Cadherin domain-containing protein</fullName>
    </recommendedName>
</protein>
<name>A0A267H901_9PLAT</name>
<dbReference type="AlphaFoldDB" id="A0A267H901"/>
<proteinExistence type="predicted"/>
<dbReference type="GO" id="GO:0008013">
    <property type="term" value="F:beta-catenin binding"/>
    <property type="evidence" value="ECO:0007669"/>
    <property type="project" value="TreeGrafter"/>
</dbReference>
<keyword evidence="8" id="KW-0732">Signal</keyword>